<sequence length="509" mass="56002">MAIDMYEDLSEEELEAMVVQPQDTPDLMQKLLPPCPVPSVQRKASEIHRQLQETIRRKLVAIVGEDAAFCAHQLEVELLRTAVGASRGAHGPLRTGGRYVESPGVTKGSQSDEILWQLSEVGMRLSGREPLLDIQAFLKRHPDISVHLEDDGFNTPTSPDTPNSKSQSSTDVFALAKEIFTPDISASAAPAQVWDELVSGRARAAGVRIKQLRYLLKKRRTRAALQSVLYHVAGALLLGARTAHLARELPLLQRSSVFFEVQKALSVVWNTFGLWTSAVNKLEELLLRHAIDETTDVRRDAAAGPDGEEFLPYRLKNVETATSKRLRQFDLLKLVLDSIEEDEHWRTGPRGIDGQQRLQELLWAYSGGQTPDDFASSKSSTDADLDDSPALGILLDADDSDSTISATSPILSPQIPEAPDTLDQAYAISSAPQDEQPEVPVWLPTLDDGLIEEALTLYGSDDYEESEGILEGPFASLIQDGDDDLLQQMIAELDALEETEGIEQDGAHK</sequence>
<evidence type="ECO:0000313" key="3">
    <source>
        <dbReference type="Proteomes" id="UP000007494"/>
    </source>
</evidence>
<name>F0VH61_NEOCL</name>
<dbReference type="InParanoid" id="F0VH61"/>
<feature type="region of interest" description="Disordered" evidence="1">
    <location>
        <begin position="148"/>
        <end position="168"/>
    </location>
</feature>
<dbReference type="EMBL" id="FR823389">
    <property type="protein sequence ID" value="CBZ53055.1"/>
    <property type="molecule type" value="Genomic_DNA"/>
</dbReference>
<reference evidence="3" key="1">
    <citation type="journal article" date="2012" name="PLoS Pathog.">
        <title>Comparative genomics of the apicomplexan parasites Toxoplasma gondii and Neospora caninum: Coccidia differing in host range and transmission strategy.</title>
        <authorList>
            <person name="Reid A.J."/>
            <person name="Vermont S.J."/>
            <person name="Cotton J.A."/>
            <person name="Harris D."/>
            <person name="Hill-Cawthorne G.A."/>
            <person name="Konen-Waisman S."/>
            <person name="Latham S.M."/>
            <person name="Mourier T."/>
            <person name="Norton R."/>
            <person name="Quail M.A."/>
            <person name="Sanders M."/>
            <person name="Shanmugam D."/>
            <person name="Sohal A."/>
            <person name="Wasmuth J.D."/>
            <person name="Brunk B."/>
            <person name="Grigg M.E."/>
            <person name="Howard J.C."/>
            <person name="Parkinson J."/>
            <person name="Roos D.S."/>
            <person name="Trees A.J."/>
            <person name="Berriman M."/>
            <person name="Pain A."/>
            <person name="Wastling J.M."/>
        </authorList>
    </citation>
    <scope>NUCLEOTIDE SEQUENCE [LARGE SCALE GENOMIC DNA]</scope>
    <source>
        <strain evidence="3">Liverpool</strain>
    </source>
</reference>
<dbReference type="OrthoDB" id="10639474at2759"/>
<dbReference type="AlphaFoldDB" id="F0VH61"/>
<evidence type="ECO:0000313" key="2">
    <source>
        <dbReference type="EMBL" id="CBZ53055.1"/>
    </source>
</evidence>
<gene>
    <name evidence="2" type="ORF">NCLIV_028440</name>
</gene>
<dbReference type="Proteomes" id="UP000007494">
    <property type="component" value="Chromosome VIIb"/>
</dbReference>
<keyword evidence="3" id="KW-1185">Reference proteome</keyword>
<feature type="compositionally biased region" description="Polar residues" evidence="1">
    <location>
        <begin position="154"/>
        <end position="168"/>
    </location>
</feature>
<dbReference type="GeneID" id="13443164"/>
<evidence type="ECO:0000256" key="1">
    <source>
        <dbReference type="SAM" id="MobiDB-lite"/>
    </source>
</evidence>
<proteinExistence type="predicted"/>
<organism evidence="2 3">
    <name type="scientific">Neospora caninum (strain Liverpool)</name>
    <dbReference type="NCBI Taxonomy" id="572307"/>
    <lineage>
        <taxon>Eukaryota</taxon>
        <taxon>Sar</taxon>
        <taxon>Alveolata</taxon>
        <taxon>Apicomplexa</taxon>
        <taxon>Conoidasida</taxon>
        <taxon>Coccidia</taxon>
        <taxon>Eucoccidiorida</taxon>
        <taxon>Eimeriorina</taxon>
        <taxon>Sarcocystidae</taxon>
        <taxon>Neospora</taxon>
    </lineage>
</organism>
<dbReference type="VEuPathDB" id="ToxoDB:NCLIV_028440"/>
<protein>
    <submittedName>
        <fullName evidence="2">Uncharacterized protein</fullName>
    </submittedName>
</protein>
<accession>F0VH61</accession>
<dbReference type="RefSeq" id="XP_003883087.1">
    <property type="nucleotide sequence ID" value="XM_003883038.1"/>
</dbReference>